<dbReference type="RefSeq" id="WP_052606082.1">
    <property type="nucleotide sequence ID" value="NZ_JXYS01000075.1"/>
</dbReference>
<evidence type="ECO:0000313" key="2">
    <source>
        <dbReference type="EMBL" id="KJF16755.1"/>
    </source>
</evidence>
<name>A0A0D8HFL0_9ACTN</name>
<dbReference type="InterPro" id="IPR002347">
    <property type="entry name" value="SDR_fam"/>
</dbReference>
<comment type="similarity">
    <text evidence="1">Belongs to the short-chain dehydrogenases/reductases (SDR) family.</text>
</comment>
<evidence type="ECO:0000313" key="3">
    <source>
        <dbReference type="Proteomes" id="UP000032360"/>
    </source>
</evidence>
<dbReference type="GO" id="GO:0047936">
    <property type="term" value="F:glucose 1-dehydrogenase [NAD(P)+] activity"/>
    <property type="evidence" value="ECO:0007669"/>
    <property type="project" value="UniProtKB-EC"/>
</dbReference>
<dbReference type="STRING" id="1280514.AXFE_24200"/>
<dbReference type="PRINTS" id="PR00081">
    <property type="entry name" value="GDHRDH"/>
</dbReference>
<gene>
    <name evidence="2" type="ORF">AXFE_24200</name>
</gene>
<dbReference type="AlphaFoldDB" id="A0A0D8HFL0"/>
<dbReference type="Proteomes" id="UP000032360">
    <property type="component" value="Unassembled WGS sequence"/>
</dbReference>
<dbReference type="CDD" id="cd05233">
    <property type="entry name" value="SDR_c"/>
    <property type="match status" value="1"/>
</dbReference>
<sequence length="272" mass="29238">MSHVIITGASRGLGAAVALRASNLGWDVSIGARSRVDLDTISKLLNPKQNNHANSLDVSIEKSVTEFFKNAVNHNGPASAVVHCAGIYGPFGPSNSIRADEWIRTIETNLMGTFYVARSAIDMMLEHNGGKVVLLSGGGATNPMPNISGYAASKAAVVRLMETLALEVQEHNIQINAVAPGLLDTAMLDEVIKAGPSAVGESFFKRMVQAKSDGADSMDNAVELILFLMNNNVPGLTGRLISSKWDEWRSWDANTSIFNSQDIFTLRRQVTP</sequence>
<reference evidence="2 3" key="1">
    <citation type="submission" date="2015-01" db="EMBL/GenBank/DDBJ databases">
        <title>Draft genome of the acidophilic iron oxidizer Acidithrix ferrooxidans strain Py-F3.</title>
        <authorList>
            <person name="Poehlein A."/>
            <person name="Eisen S."/>
            <person name="Schloemann M."/>
            <person name="Johnson B.D."/>
            <person name="Daniel R."/>
            <person name="Muehling M."/>
        </authorList>
    </citation>
    <scope>NUCLEOTIDE SEQUENCE [LARGE SCALE GENOMIC DNA]</scope>
    <source>
        <strain evidence="2 3">Py-F3</strain>
    </source>
</reference>
<dbReference type="PANTHER" id="PTHR42760">
    <property type="entry name" value="SHORT-CHAIN DEHYDROGENASES/REDUCTASES FAMILY MEMBER"/>
    <property type="match status" value="1"/>
</dbReference>
<keyword evidence="2" id="KW-0560">Oxidoreductase</keyword>
<organism evidence="2 3">
    <name type="scientific">Acidithrix ferrooxidans</name>
    <dbReference type="NCBI Taxonomy" id="1280514"/>
    <lineage>
        <taxon>Bacteria</taxon>
        <taxon>Bacillati</taxon>
        <taxon>Actinomycetota</taxon>
        <taxon>Acidimicrobiia</taxon>
        <taxon>Acidimicrobiales</taxon>
        <taxon>Acidimicrobiaceae</taxon>
        <taxon>Acidithrix</taxon>
    </lineage>
</organism>
<dbReference type="SUPFAM" id="SSF51735">
    <property type="entry name" value="NAD(P)-binding Rossmann-fold domains"/>
    <property type="match status" value="1"/>
</dbReference>
<dbReference type="InterPro" id="IPR036291">
    <property type="entry name" value="NAD(P)-bd_dom_sf"/>
</dbReference>
<accession>A0A0D8HFL0</accession>
<dbReference type="EC" id="1.1.1.47" evidence="2"/>
<dbReference type="Gene3D" id="3.40.50.720">
    <property type="entry name" value="NAD(P)-binding Rossmann-like Domain"/>
    <property type="match status" value="1"/>
</dbReference>
<evidence type="ECO:0000256" key="1">
    <source>
        <dbReference type="ARBA" id="ARBA00006484"/>
    </source>
</evidence>
<protein>
    <submittedName>
        <fullName evidence="2">Glucose 1-dehydrogenase</fullName>
        <ecNumber evidence="2">1.1.1.47</ecNumber>
    </submittedName>
</protein>
<comment type="caution">
    <text evidence="2">The sequence shown here is derived from an EMBL/GenBank/DDBJ whole genome shotgun (WGS) entry which is preliminary data.</text>
</comment>
<dbReference type="Pfam" id="PF00106">
    <property type="entry name" value="adh_short"/>
    <property type="match status" value="1"/>
</dbReference>
<proteinExistence type="inferred from homology"/>
<dbReference type="OrthoDB" id="7064009at2"/>
<dbReference type="EMBL" id="JXYS01000075">
    <property type="protein sequence ID" value="KJF16755.1"/>
    <property type="molecule type" value="Genomic_DNA"/>
</dbReference>
<keyword evidence="3" id="KW-1185">Reference proteome</keyword>